<dbReference type="InterPro" id="IPR036640">
    <property type="entry name" value="ABC1_TM_sf"/>
</dbReference>
<dbReference type="AlphaFoldDB" id="A0AAV3QM48"/>
<dbReference type="PANTHER" id="PTHR24222:SF50">
    <property type="entry name" value="ABC TRANSPORTER B FAMILY MEMBER 9-LIKE ISOFORM X2"/>
    <property type="match status" value="1"/>
</dbReference>
<dbReference type="InterPro" id="IPR003439">
    <property type="entry name" value="ABC_transporter-like_ATP-bd"/>
</dbReference>
<evidence type="ECO:0000256" key="7">
    <source>
        <dbReference type="ARBA" id="ARBA00022840"/>
    </source>
</evidence>
<dbReference type="EMBL" id="BAABME010022000">
    <property type="protein sequence ID" value="GAA0164753.1"/>
    <property type="molecule type" value="Genomic_DNA"/>
</dbReference>
<keyword evidence="8 12" id="KW-1133">Transmembrane helix</keyword>
<accession>A0AAV3QM48</accession>
<keyword evidence="6" id="KW-0547">Nucleotide-binding</keyword>
<dbReference type="CDD" id="cd18578">
    <property type="entry name" value="ABC_6TM_Pgp_ABCB1_D2_like"/>
    <property type="match status" value="1"/>
</dbReference>
<dbReference type="GO" id="GO:0016887">
    <property type="term" value="F:ATP hydrolysis activity"/>
    <property type="evidence" value="ECO:0007669"/>
    <property type="project" value="InterPro"/>
</dbReference>
<dbReference type="InterPro" id="IPR003593">
    <property type="entry name" value="AAA+_ATPase"/>
</dbReference>
<evidence type="ECO:0000256" key="2">
    <source>
        <dbReference type="ARBA" id="ARBA00007577"/>
    </source>
</evidence>
<dbReference type="PROSITE" id="PS50893">
    <property type="entry name" value="ABC_TRANSPORTER_2"/>
    <property type="match status" value="1"/>
</dbReference>
<feature type="transmembrane region" description="Helical" evidence="12">
    <location>
        <begin position="190"/>
        <end position="212"/>
    </location>
</feature>
<keyword evidence="4 12" id="KW-0812">Transmembrane</keyword>
<comment type="subcellular location">
    <subcellularLocation>
        <location evidence="1">Cell membrane</location>
        <topology evidence="1">Multi-pass membrane protein</topology>
    </subcellularLocation>
</comment>
<dbReference type="CDD" id="cd03249">
    <property type="entry name" value="ABC_MTABC3_MDL1_MDL2"/>
    <property type="match status" value="1"/>
</dbReference>
<comment type="caution">
    <text evidence="15">The sequence shown here is derived from an EMBL/GenBank/DDBJ whole genome shotgun (WGS) entry which is preliminary data.</text>
</comment>
<feature type="domain" description="ABC transmembrane type-1" evidence="14">
    <location>
        <begin position="697"/>
        <end position="872"/>
    </location>
</feature>
<feature type="region of interest" description="Disordered" evidence="11">
    <location>
        <begin position="1"/>
        <end position="23"/>
    </location>
</feature>
<evidence type="ECO:0000256" key="5">
    <source>
        <dbReference type="ARBA" id="ARBA00022737"/>
    </source>
</evidence>
<dbReference type="SUPFAM" id="SSF52540">
    <property type="entry name" value="P-loop containing nucleoside triphosphate hydrolases"/>
    <property type="match status" value="1"/>
</dbReference>
<evidence type="ECO:0000256" key="10">
    <source>
        <dbReference type="ARBA" id="ARBA00023180"/>
    </source>
</evidence>
<dbReference type="PROSITE" id="PS00211">
    <property type="entry name" value="ABC_TRANSPORTER_1"/>
    <property type="match status" value="1"/>
</dbReference>
<evidence type="ECO:0000313" key="16">
    <source>
        <dbReference type="Proteomes" id="UP001454036"/>
    </source>
</evidence>
<keyword evidence="10" id="KW-0325">Glycoprotein</keyword>
<feature type="transmembrane region" description="Helical" evidence="12">
    <location>
        <begin position="91"/>
        <end position="113"/>
    </location>
</feature>
<dbReference type="GO" id="GO:0005886">
    <property type="term" value="C:plasma membrane"/>
    <property type="evidence" value="ECO:0007669"/>
    <property type="project" value="UniProtKB-SubCell"/>
</dbReference>
<feature type="transmembrane region" description="Helical" evidence="12">
    <location>
        <begin position="838"/>
        <end position="857"/>
    </location>
</feature>
<evidence type="ECO:0000259" key="13">
    <source>
        <dbReference type="PROSITE" id="PS50893"/>
    </source>
</evidence>
<dbReference type="Proteomes" id="UP001454036">
    <property type="component" value="Unassembled WGS sequence"/>
</dbReference>
<dbReference type="Gene3D" id="3.40.50.300">
    <property type="entry name" value="P-loop containing nucleotide triphosphate hydrolases"/>
    <property type="match status" value="1"/>
</dbReference>
<dbReference type="GO" id="GO:0005524">
    <property type="term" value="F:ATP binding"/>
    <property type="evidence" value="ECO:0007669"/>
    <property type="project" value="UniProtKB-KW"/>
</dbReference>
<dbReference type="CDD" id="cd18577">
    <property type="entry name" value="ABC_6TM_Pgp_ABCB1_D1_like"/>
    <property type="match status" value="1"/>
</dbReference>
<dbReference type="InterPro" id="IPR011527">
    <property type="entry name" value="ABC1_TM_dom"/>
</dbReference>
<keyword evidence="5" id="KW-0677">Repeat</keyword>
<dbReference type="Gene3D" id="1.20.1560.10">
    <property type="entry name" value="ABC transporter type 1, transmembrane domain"/>
    <property type="match status" value="1"/>
</dbReference>
<reference evidence="15 16" key="1">
    <citation type="submission" date="2024-01" db="EMBL/GenBank/DDBJ databases">
        <title>The complete chloroplast genome sequence of Lithospermum erythrorhizon: insights into the phylogenetic relationship among Boraginaceae species and the maternal lineages of purple gromwells.</title>
        <authorList>
            <person name="Okada T."/>
            <person name="Watanabe K."/>
        </authorList>
    </citation>
    <scope>NUCLEOTIDE SEQUENCE [LARGE SCALE GENOMIC DNA]</scope>
</reference>
<dbReference type="PANTHER" id="PTHR24222">
    <property type="entry name" value="ABC TRANSPORTER B FAMILY"/>
    <property type="match status" value="1"/>
</dbReference>
<feature type="transmembrane region" description="Helical" evidence="12">
    <location>
        <begin position="737"/>
        <end position="763"/>
    </location>
</feature>
<dbReference type="Pfam" id="PF00664">
    <property type="entry name" value="ABC_membrane"/>
    <property type="match status" value="2"/>
</dbReference>
<evidence type="ECO:0000256" key="6">
    <source>
        <dbReference type="ARBA" id="ARBA00022741"/>
    </source>
</evidence>
<protein>
    <submittedName>
        <fullName evidence="15">ATP-binding cassette</fullName>
    </submittedName>
</protein>
<feature type="transmembrane region" description="Helical" evidence="12">
    <location>
        <begin position="811"/>
        <end position="832"/>
    </location>
</feature>
<evidence type="ECO:0000256" key="12">
    <source>
        <dbReference type="SAM" id="Phobius"/>
    </source>
</evidence>
<dbReference type="SUPFAM" id="SSF90123">
    <property type="entry name" value="ABC transporter transmembrane region"/>
    <property type="match status" value="2"/>
</dbReference>
<gene>
    <name evidence="15" type="ORF">LIER_39851</name>
</gene>
<evidence type="ECO:0000256" key="9">
    <source>
        <dbReference type="ARBA" id="ARBA00023136"/>
    </source>
</evidence>
<feature type="transmembrane region" description="Helical" evidence="12">
    <location>
        <begin position="269"/>
        <end position="292"/>
    </location>
</feature>
<feature type="transmembrane region" description="Helical" evidence="12">
    <location>
        <begin position="43"/>
        <end position="71"/>
    </location>
</feature>
<dbReference type="InterPro" id="IPR017871">
    <property type="entry name" value="ABC_transporter-like_CS"/>
</dbReference>
<feature type="domain" description="ABC transporter" evidence="13">
    <location>
        <begin position="368"/>
        <end position="604"/>
    </location>
</feature>
<keyword evidence="9 12" id="KW-0472">Membrane</keyword>
<feature type="region of interest" description="Disordered" evidence="11">
    <location>
        <begin position="640"/>
        <end position="672"/>
    </location>
</feature>
<dbReference type="SMART" id="SM00382">
    <property type="entry name" value="AAA"/>
    <property type="match status" value="1"/>
</dbReference>
<evidence type="ECO:0000256" key="8">
    <source>
        <dbReference type="ARBA" id="ARBA00022989"/>
    </source>
</evidence>
<evidence type="ECO:0000256" key="3">
    <source>
        <dbReference type="ARBA" id="ARBA00022448"/>
    </source>
</evidence>
<dbReference type="InterPro" id="IPR039421">
    <property type="entry name" value="Type_1_exporter"/>
</dbReference>
<keyword evidence="3" id="KW-0813">Transport</keyword>
<dbReference type="GO" id="GO:0140359">
    <property type="term" value="F:ABC-type transporter activity"/>
    <property type="evidence" value="ECO:0007669"/>
    <property type="project" value="InterPro"/>
</dbReference>
<evidence type="ECO:0000256" key="4">
    <source>
        <dbReference type="ARBA" id="ARBA00022692"/>
    </source>
</evidence>
<sequence>MSERPKEIGRENDESKEDDNTKNKKNEKVGFYKLFTFADRLDLTLMMVGTIAAVANGMTQPVMTLIFGNLINTLGTTPPSRVVHEVSKVSLLFLYLAIGSGMASLLQMSCWMVTGERQAGRIRGLYLKTILKQDIAFFDTETTTGEVIGRMSGDTVLIQDAMGEKVGKCIQLTSTFVGGFAIAFVKGWRLTLVLISCLPAIVASGVCMSLIMSKASSNAQIAYARASNVVEQSIGSIRTVASFTGEKRALDKYCAKLKDAYTCAVHQGFASGFGLGSMLLIVFCTYGLAVWYGGKLIMGKGYNGGDVINVIMAIMTGGISLGQTSPSLSAFAAGKAAAYKMFKTISRKPSINSSNTSGVVLGEMKGDIELKDVHFRYPARPDVQIFAGFSLQVPSGKTVALVGQSGSGKSTVISLLERFYDPDSGEILIDNINIKRFQLKWLRDNMGLVSQEPVLFATSIKENILYGKKNASDSEVRNAIELANAAKFIDNLPNGLDTMVGEHGTHLSGGQKQRIAISRAILKNPKILLLDEATSALDAESERVVQDALENVMTNRTTVVVAHHLSTIRNADLIAVVNQGKLIEQGTHSQLIRDEDGAYSQLIHMQEGKNAVEDSYGVDSKKVEPSLSSEYEIIRSSSQRLSERRSSSNRSARHSFSVNDSGVPEEDDVEKGLRQSSKKVSLSRLAILNKPELPFLLLGSVAACVNGVIFPIFGLLLSKAIRIFYEPFSELKKDSRFWALMYVALGVVSLCVIPVQNGLFGIAGGRLIRRIRSLSFEKVVNQDISWFDDPANSSGAVGARLSTDASTVRSLVGDALALIVQNVATVIAGLVIAFTANWILAIIILLVLPFFGLQGYLQMKFLHGFSADAKASSFILFNALFVEELHSN</sequence>
<dbReference type="Pfam" id="PF00005">
    <property type="entry name" value="ABC_tran"/>
    <property type="match status" value="1"/>
</dbReference>
<feature type="transmembrane region" description="Helical" evidence="12">
    <location>
        <begin position="693"/>
        <end position="717"/>
    </location>
</feature>
<organism evidence="15 16">
    <name type="scientific">Lithospermum erythrorhizon</name>
    <name type="common">Purple gromwell</name>
    <name type="synonym">Lithospermum officinale var. erythrorhizon</name>
    <dbReference type="NCBI Taxonomy" id="34254"/>
    <lineage>
        <taxon>Eukaryota</taxon>
        <taxon>Viridiplantae</taxon>
        <taxon>Streptophyta</taxon>
        <taxon>Embryophyta</taxon>
        <taxon>Tracheophyta</taxon>
        <taxon>Spermatophyta</taxon>
        <taxon>Magnoliopsida</taxon>
        <taxon>eudicotyledons</taxon>
        <taxon>Gunneridae</taxon>
        <taxon>Pentapetalae</taxon>
        <taxon>asterids</taxon>
        <taxon>lamiids</taxon>
        <taxon>Boraginales</taxon>
        <taxon>Boraginaceae</taxon>
        <taxon>Boraginoideae</taxon>
        <taxon>Lithospermeae</taxon>
        <taxon>Lithospermum</taxon>
    </lineage>
</organism>
<evidence type="ECO:0000259" key="14">
    <source>
        <dbReference type="PROSITE" id="PS50929"/>
    </source>
</evidence>
<proteinExistence type="inferred from homology"/>
<evidence type="ECO:0000256" key="1">
    <source>
        <dbReference type="ARBA" id="ARBA00004651"/>
    </source>
</evidence>
<keyword evidence="7 15" id="KW-0067">ATP-binding</keyword>
<evidence type="ECO:0000256" key="11">
    <source>
        <dbReference type="SAM" id="MobiDB-lite"/>
    </source>
</evidence>
<dbReference type="PROSITE" id="PS50929">
    <property type="entry name" value="ABC_TM1F"/>
    <property type="match status" value="2"/>
</dbReference>
<feature type="domain" description="ABC transmembrane type-1" evidence="14">
    <location>
        <begin position="48"/>
        <end position="333"/>
    </location>
</feature>
<name>A0AAV3QM48_LITER</name>
<dbReference type="InterPro" id="IPR027417">
    <property type="entry name" value="P-loop_NTPase"/>
</dbReference>
<dbReference type="FunFam" id="3.40.50.300:FF:000066">
    <property type="entry name" value="ABC transporter B family member 1"/>
    <property type="match status" value="1"/>
</dbReference>
<evidence type="ECO:0000313" key="15">
    <source>
        <dbReference type="EMBL" id="GAA0164753.1"/>
    </source>
</evidence>
<dbReference type="FunFam" id="1.20.1560.10:FF:000044">
    <property type="entry name" value="ABC transporter B family member 9"/>
    <property type="match status" value="1"/>
</dbReference>
<feature type="compositionally biased region" description="Low complexity" evidence="11">
    <location>
        <begin position="648"/>
        <end position="657"/>
    </location>
</feature>
<comment type="similarity">
    <text evidence="2">Belongs to the ABC transporter superfamily. ABCB family. Multidrug resistance exporter (TC 3.A.1.201) subfamily.</text>
</comment>
<keyword evidence="16" id="KW-1185">Reference proteome</keyword>